<dbReference type="EMBL" id="NFDL01000073">
    <property type="protein sequence ID" value="OTY41180.1"/>
    <property type="molecule type" value="Genomic_DNA"/>
</dbReference>
<feature type="domain" description="T-Q ester bond containing" evidence="2">
    <location>
        <begin position="11"/>
        <end position="66"/>
    </location>
</feature>
<evidence type="ECO:0000313" key="3">
    <source>
        <dbReference type="EMBL" id="OTY41180.1"/>
    </source>
</evidence>
<comment type="caution">
    <text evidence="3">The sequence shown here is derived from an EMBL/GenBank/DDBJ whole genome shotgun (WGS) entry which is preliminary data.</text>
</comment>
<evidence type="ECO:0000259" key="1">
    <source>
        <dbReference type="Pfam" id="PF13610"/>
    </source>
</evidence>
<gene>
    <name evidence="3" type="ORF">BK742_18200</name>
</gene>
<dbReference type="AlphaFoldDB" id="A0A243B848"/>
<dbReference type="InterPro" id="IPR032874">
    <property type="entry name" value="DDE_dom"/>
</dbReference>
<feature type="domain" description="DDE" evidence="1">
    <location>
        <begin position="81"/>
        <end position="104"/>
    </location>
</feature>
<sequence>MYTNYPQLLIEGKEVTVETKFTAKEKNGFVTLAITFVGAEQQGREVVVFEDLLHEGQVIVTYADINQVWKKKNKSVHHTGHLDETYIKVKGKWCYLYCRMEQEGVNDD</sequence>
<evidence type="ECO:0000259" key="2">
    <source>
        <dbReference type="Pfam" id="PF18202"/>
    </source>
</evidence>
<organism evidence="3 4">
    <name type="scientific">Bacillus thuringiensis serovar pingluonsis</name>
    <dbReference type="NCBI Taxonomy" id="180881"/>
    <lineage>
        <taxon>Bacteria</taxon>
        <taxon>Bacillati</taxon>
        <taxon>Bacillota</taxon>
        <taxon>Bacilli</taxon>
        <taxon>Bacillales</taxon>
        <taxon>Bacillaceae</taxon>
        <taxon>Bacillus</taxon>
        <taxon>Bacillus cereus group</taxon>
    </lineage>
</organism>
<proteinExistence type="predicted"/>
<dbReference type="Proteomes" id="UP000195089">
    <property type="component" value="Unassembled WGS sequence"/>
</dbReference>
<dbReference type="Pfam" id="PF18202">
    <property type="entry name" value="TQ"/>
    <property type="match status" value="1"/>
</dbReference>
<dbReference type="NCBIfam" id="NF033903">
    <property type="entry name" value="VaFE_rpt"/>
    <property type="match status" value="1"/>
</dbReference>
<protein>
    <submittedName>
        <fullName evidence="3">Uncharacterized protein</fullName>
    </submittedName>
</protein>
<evidence type="ECO:0000313" key="4">
    <source>
        <dbReference type="Proteomes" id="UP000195089"/>
    </source>
</evidence>
<dbReference type="Gene3D" id="2.60.40.3930">
    <property type="match status" value="1"/>
</dbReference>
<dbReference type="Pfam" id="PF13610">
    <property type="entry name" value="DDE_Tnp_IS240"/>
    <property type="match status" value="1"/>
</dbReference>
<name>A0A243B848_BACTU</name>
<accession>A0A243B848</accession>
<dbReference type="InterPro" id="IPR041100">
    <property type="entry name" value="TQ"/>
</dbReference>
<reference evidence="3 4" key="1">
    <citation type="submission" date="2016-10" db="EMBL/GenBank/DDBJ databases">
        <title>Comparative genomics of Bacillus thuringiensis reveals a path to pathogens against multiple invertebrate hosts.</title>
        <authorList>
            <person name="Zheng J."/>
            <person name="Gao Q."/>
            <person name="Liu H."/>
            <person name="Peng D."/>
            <person name="Ruan L."/>
            <person name="Sun M."/>
        </authorList>
    </citation>
    <scope>NUCLEOTIDE SEQUENCE [LARGE SCALE GENOMIC DNA]</scope>
    <source>
        <strain evidence="3">BGSC 4BX1</strain>
    </source>
</reference>